<dbReference type="UniPathway" id="UPA00034">
    <property type="reaction ID" value="UER00021"/>
</dbReference>
<dbReference type="KEGG" id="msv:Mesil_0076"/>
<dbReference type="eggNOG" id="COG0624">
    <property type="taxonomic scope" value="Bacteria"/>
</dbReference>
<protein>
    <recommendedName>
        <fullName evidence="6">Probable succinyl-diaminopimelate desuccinylase</fullName>
        <ecNumber evidence="5">3.5.1.18</ecNumber>
    </recommendedName>
</protein>
<comment type="cofactor">
    <cofactor evidence="2">
        <name>Zn(2+)</name>
        <dbReference type="ChEBI" id="CHEBI:29105"/>
    </cofactor>
</comment>
<keyword evidence="7" id="KW-0479">Metal-binding</keyword>
<dbReference type="GO" id="GO:0009014">
    <property type="term" value="F:succinyl-diaminopimelate desuccinylase activity"/>
    <property type="evidence" value="ECO:0007669"/>
    <property type="project" value="UniProtKB-EC"/>
</dbReference>
<organism evidence="13 14">
    <name type="scientific">Allomeiothermus silvanus (strain ATCC 700542 / DSM 9946 / NBRC 106475 / NCIMB 13440 / VI-R2)</name>
    <name type="common">Thermus silvanus</name>
    <dbReference type="NCBI Taxonomy" id="526227"/>
    <lineage>
        <taxon>Bacteria</taxon>
        <taxon>Thermotogati</taxon>
        <taxon>Deinococcota</taxon>
        <taxon>Deinococci</taxon>
        <taxon>Thermales</taxon>
        <taxon>Thermaceae</taxon>
        <taxon>Allomeiothermus</taxon>
    </lineage>
</organism>
<comment type="pathway">
    <text evidence="3">Amino-acid biosynthesis; L-lysine biosynthesis via DAP pathway; LL-2,6-diaminopimelate from (S)-tetrahydrodipicolinate (succinylase route): step 3/3.</text>
</comment>
<dbReference type="RefSeq" id="WP_013156631.1">
    <property type="nucleotide sequence ID" value="NC_014212.1"/>
</dbReference>
<dbReference type="InterPro" id="IPR011650">
    <property type="entry name" value="Peptidase_M20_dimer"/>
</dbReference>
<dbReference type="EC" id="3.5.1.18" evidence="5"/>
<dbReference type="Gene3D" id="3.30.70.360">
    <property type="match status" value="1"/>
</dbReference>
<dbReference type="InterPro" id="IPR036264">
    <property type="entry name" value="Bact_exopeptidase_dim_dom"/>
</dbReference>
<gene>
    <name evidence="13" type="ordered locus">Mesil_0076</name>
</gene>
<evidence type="ECO:0000313" key="13">
    <source>
        <dbReference type="EMBL" id="ADH62023.1"/>
    </source>
</evidence>
<dbReference type="Pfam" id="PF07687">
    <property type="entry name" value="M20_dimer"/>
    <property type="match status" value="1"/>
</dbReference>
<dbReference type="Gene3D" id="3.40.630.10">
    <property type="entry name" value="Zn peptidases"/>
    <property type="match status" value="1"/>
</dbReference>
<dbReference type="Pfam" id="PF01546">
    <property type="entry name" value="Peptidase_M20"/>
    <property type="match status" value="1"/>
</dbReference>
<evidence type="ECO:0000313" key="14">
    <source>
        <dbReference type="Proteomes" id="UP000001916"/>
    </source>
</evidence>
<dbReference type="InterPro" id="IPR050072">
    <property type="entry name" value="Peptidase_M20A"/>
</dbReference>
<dbReference type="InterPro" id="IPR002933">
    <property type="entry name" value="Peptidase_M20"/>
</dbReference>
<dbReference type="GO" id="GO:0009089">
    <property type="term" value="P:lysine biosynthetic process via diaminopimelate"/>
    <property type="evidence" value="ECO:0007669"/>
    <property type="project" value="UniProtKB-UniPathway"/>
</dbReference>
<dbReference type="SUPFAM" id="SSF55031">
    <property type="entry name" value="Bacterial exopeptidase dimerisation domain"/>
    <property type="match status" value="1"/>
</dbReference>
<keyword evidence="14" id="KW-1185">Reference proteome</keyword>
<keyword evidence="10" id="KW-0170">Cobalt</keyword>
<dbReference type="GO" id="GO:0046872">
    <property type="term" value="F:metal ion binding"/>
    <property type="evidence" value="ECO:0007669"/>
    <property type="project" value="UniProtKB-KW"/>
</dbReference>
<comment type="catalytic activity">
    <reaction evidence="11">
        <text>N-succinyl-(2S,6S)-2,6-diaminopimelate + H2O = (2S,6S)-2,6-diaminopimelate + succinate</text>
        <dbReference type="Rhea" id="RHEA:22608"/>
        <dbReference type="ChEBI" id="CHEBI:15377"/>
        <dbReference type="ChEBI" id="CHEBI:30031"/>
        <dbReference type="ChEBI" id="CHEBI:57609"/>
        <dbReference type="ChEBI" id="CHEBI:58087"/>
        <dbReference type="EC" id="3.5.1.18"/>
    </reaction>
</comment>
<evidence type="ECO:0000256" key="1">
    <source>
        <dbReference type="ARBA" id="ARBA00001941"/>
    </source>
</evidence>
<dbReference type="PANTHER" id="PTHR43808">
    <property type="entry name" value="ACETYLORNITHINE DEACETYLASE"/>
    <property type="match status" value="1"/>
</dbReference>
<dbReference type="SUPFAM" id="SSF53187">
    <property type="entry name" value="Zn-dependent exopeptidases"/>
    <property type="match status" value="1"/>
</dbReference>
<evidence type="ECO:0000256" key="5">
    <source>
        <dbReference type="ARBA" id="ARBA00011921"/>
    </source>
</evidence>
<dbReference type="Proteomes" id="UP000001916">
    <property type="component" value="Chromosome"/>
</dbReference>
<dbReference type="CDD" id="cd08659">
    <property type="entry name" value="M20_ArgE_DapE-like"/>
    <property type="match status" value="1"/>
</dbReference>
<feature type="domain" description="Peptidase M20 dimerisation" evidence="12">
    <location>
        <begin position="188"/>
        <end position="297"/>
    </location>
</feature>
<comment type="similarity">
    <text evidence="4">Belongs to the peptidase M20A family.</text>
</comment>
<evidence type="ECO:0000256" key="9">
    <source>
        <dbReference type="ARBA" id="ARBA00022833"/>
    </source>
</evidence>
<evidence type="ECO:0000256" key="7">
    <source>
        <dbReference type="ARBA" id="ARBA00022723"/>
    </source>
</evidence>
<evidence type="ECO:0000256" key="2">
    <source>
        <dbReference type="ARBA" id="ARBA00001947"/>
    </source>
</evidence>
<sequence>MQDAQDLARQAAQAVDAEEVVRLAQRLVQIESYYPGPGEGPVVDYLEPYLRERGFKTTLQAVAPGRPNLIADLGRGPGGLILEGHTDVVTHGSLERWTVSPYEGRIVGGRLYGRGSCDMKGGLAAAIVAAQAVRKVLGEPSKTLRLCILCDEEGLMLGVKAFIRAGYAEGFAGAIICEPEENQICLWQKGAMRIWAHFQGQMAHGAMPYAGANPIPSAARFVAELGRLQSELQAESFHQHLGKPWITPTIFQGLAGEGQFNVIPDRVRVGLDIRTNPGQDHREIEQRLQAALAASLEAGVTAGLEVFEDRPATETPRDARIVRAVEEALALLGLPVQYGGVPGATDGTFLWAWARLPIATIGPGGRTVPHQADEYVELEELIAAARLYAATSVLFLADPGPLPT</sequence>
<dbReference type="AlphaFoldDB" id="D7BGA2"/>
<dbReference type="HOGENOM" id="CLU_021802_2_2_0"/>
<dbReference type="InterPro" id="IPR010182">
    <property type="entry name" value="ArgE/DapE"/>
</dbReference>
<evidence type="ECO:0000256" key="4">
    <source>
        <dbReference type="ARBA" id="ARBA00006247"/>
    </source>
</evidence>
<comment type="cofactor">
    <cofactor evidence="1">
        <name>Co(2+)</name>
        <dbReference type="ChEBI" id="CHEBI:48828"/>
    </cofactor>
</comment>
<dbReference type="InterPro" id="IPR001261">
    <property type="entry name" value="ArgE/DapE_CS"/>
</dbReference>
<proteinExistence type="inferred from homology"/>
<evidence type="ECO:0000259" key="12">
    <source>
        <dbReference type="Pfam" id="PF07687"/>
    </source>
</evidence>
<evidence type="ECO:0000256" key="6">
    <source>
        <dbReference type="ARBA" id="ARBA00016853"/>
    </source>
</evidence>
<keyword evidence="8 13" id="KW-0378">Hydrolase</keyword>
<evidence type="ECO:0000256" key="8">
    <source>
        <dbReference type="ARBA" id="ARBA00022801"/>
    </source>
</evidence>
<dbReference type="EMBL" id="CP002042">
    <property type="protein sequence ID" value="ADH62023.1"/>
    <property type="molecule type" value="Genomic_DNA"/>
</dbReference>
<dbReference type="STRING" id="526227.Mesil_0076"/>
<evidence type="ECO:0000256" key="11">
    <source>
        <dbReference type="ARBA" id="ARBA00051301"/>
    </source>
</evidence>
<dbReference type="PROSITE" id="PS00759">
    <property type="entry name" value="ARGE_DAPE_CPG2_2"/>
    <property type="match status" value="1"/>
</dbReference>
<reference evidence="13 14" key="1">
    <citation type="journal article" date="2010" name="Stand. Genomic Sci.">
        <title>Complete genome sequence of Meiothermus silvanus type strain (VI-R2).</title>
        <authorList>
            <person name="Sikorski J."/>
            <person name="Tindall B.J."/>
            <person name="Lowry S."/>
            <person name="Lucas S."/>
            <person name="Nolan M."/>
            <person name="Copeland A."/>
            <person name="Glavina Del Rio T."/>
            <person name="Tice H."/>
            <person name="Cheng J.F."/>
            <person name="Han C."/>
            <person name="Pitluck S."/>
            <person name="Liolios K."/>
            <person name="Ivanova N."/>
            <person name="Mavromatis K."/>
            <person name="Mikhailova N."/>
            <person name="Pati A."/>
            <person name="Goodwin L."/>
            <person name="Chen A."/>
            <person name="Palaniappan K."/>
            <person name="Land M."/>
            <person name="Hauser L."/>
            <person name="Chang Y.J."/>
            <person name="Jeffries C.D."/>
            <person name="Rohde M."/>
            <person name="Goker M."/>
            <person name="Woyke T."/>
            <person name="Bristow J."/>
            <person name="Eisen J.A."/>
            <person name="Markowitz V."/>
            <person name="Hugenholtz P."/>
            <person name="Kyrpides N.C."/>
            <person name="Klenk H.P."/>
            <person name="Lapidus A."/>
        </authorList>
    </citation>
    <scope>NUCLEOTIDE SEQUENCE [LARGE SCALE GENOMIC DNA]</scope>
    <source>
        <strain evidence="14">ATCC 700542 / DSM 9946 / VI-R2</strain>
    </source>
</reference>
<evidence type="ECO:0000256" key="3">
    <source>
        <dbReference type="ARBA" id="ARBA00005130"/>
    </source>
</evidence>
<name>D7BGA2_ALLS1</name>
<keyword evidence="9" id="KW-0862">Zinc</keyword>
<accession>D7BGA2</accession>
<dbReference type="NCBIfam" id="TIGR01910">
    <property type="entry name" value="DapE-ArgE"/>
    <property type="match status" value="1"/>
</dbReference>
<evidence type="ECO:0000256" key="10">
    <source>
        <dbReference type="ARBA" id="ARBA00023285"/>
    </source>
</evidence>